<evidence type="ECO:0000313" key="10">
    <source>
        <dbReference type="Proteomes" id="UP000466785"/>
    </source>
</evidence>
<comment type="similarity">
    <text evidence="2">Belongs to the autoinducer-2 exporter (AI-2E) (TC 2.A.86) family.</text>
</comment>
<dbReference type="Proteomes" id="UP000466785">
    <property type="component" value="Chromosome"/>
</dbReference>
<gene>
    <name evidence="9" type="ORF">MPOR_44650</name>
</gene>
<dbReference type="PANTHER" id="PTHR21716:SF53">
    <property type="entry name" value="PERMEASE PERM-RELATED"/>
    <property type="match status" value="1"/>
</dbReference>
<dbReference type="RefSeq" id="WP_163677665.1">
    <property type="nucleotide sequence ID" value="NZ_AP022570.1"/>
</dbReference>
<dbReference type="GO" id="GO:0055085">
    <property type="term" value="P:transmembrane transport"/>
    <property type="evidence" value="ECO:0007669"/>
    <property type="project" value="TreeGrafter"/>
</dbReference>
<keyword evidence="7 8" id="KW-0472">Membrane</keyword>
<evidence type="ECO:0000256" key="6">
    <source>
        <dbReference type="ARBA" id="ARBA00022989"/>
    </source>
</evidence>
<dbReference type="KEGG" id="mpof:MPOR_44650"/>
<evidence type="ECO:0000256" key="1">
    <source>
        <dbReference type="ARBA" id="ARBA00004651"/>
    </source>
</evidence>
<dbReference type="InterPro" id="IPR002549">
    <property type="entry name" value="AI-2E-like"/>
</dbReference>
<feature type="transmembrane region" description="Helical" evidence="8">
    <location>
        <begin position="43"/>
        <end position="61"/>
    </location>
</feature>
<dbReference type="AlphaFoldDB" id="A0A6N4VG54"/>
<accession>A0A6N4VG54</accession>
<feature type="transmembrane region" description="Helical" evidence="8">
    <location>
        <begin position="19"/>
        <end position="37"/>
    </location>
</feature>
<keyword evidence="3" id="KW-0813">Transport</keyword>
<reference evidence="9 10" key="1">
    <citation type="journal article" date="2019" name="Emerg. Microbes Infect.">
        <title>Comprehensive subspecies identification of 175 nontuberculous mycobacteria species based on 7547 genomic profiles.</title>
        <authorList>
            <person name="Matsumoto Y."/>
            <person name="Kinjo T."/>
            <person name="Motooka D."/>
            <person name="Nabeya D."/>
            <person name="Jung N."/>
            <person name="Uechi K."/>
            <person name="Horii T."/>
            <person name="Iida T."/>
            <person name="Fujita J."/>
            <person name="Nakamura S."/>
        </authorList>
    </citation>
    <scope>NUCLEOTIDE SEQUENCE [LARGE SCALE GENOMIC DNA]</scope>
    <source>
        <strain evidence="9 10">JCM 12603</strain>
    </source>
</reference>
<evidence type="ECO:0000256" key="4">
    <source>
        <dbReference type="ARBA" id="ARBA00022475"/>
    </source>
</evidence>
<feature type="transmembrane region" description="Helical" evidence="8">
    <location>
        <begin position="73"/>
        <end position="94"/>
    </location>
</feature>
<dbReference type="Pfam" id="PF01594">
    <property type="entry name" value="AI-2E_transport"/>
    <property type="match status" value="1"/>
</dbReference>
<keyword evidence="10" id="KW-1185">Reference proteome</keyword>
<feature type="transmembrane region" description="Helical" evidence="8">
    <location>
        <begin position="244"/>
        <end position="268"/>
    </location>
</feature>
<keyword evidence="6 8" id="KW-1133">Transmembrane helix</keyword>
<name>A0A6N4VG54_9MYCO</name>
<dbReference type="EMBL" id="AP022570">
    <property type="protein sequence ID" value="BBX53439.1"/>
    <property type="molecule type" value="Genomic_DNA"/>
</dbReference>
<evidence type="ECO:0000256" key="5">
    <source>
        <dbReference type="ARBA" id="ARBA00022692"/>
    </source>
</evidence>
<evidence type="ECO:0000256" key="8">
    <source>
        <dbReference type="SAM" id="Phobius"/>
    </source>
</evidence>
<protein>
    <submittedName>
        <fullName evidence="9">AI-2E family transporter</fullName>
    </submittedName>
</protein>
<sequence>MPDFADEAVTPQVRKAAAWAWRLVVLAAAAAVLFWLIQRFVVIVVPLALALILTALFLPAVDWLHRRRVPRSLAVVLVFLLGLGALGGLLTFVVTRFIEGLPHLIDQITVSIDSLRDWAANGPLELGQQQINNAVDSAIGTLQQRQAEITSGVMSTASALAKFVTGFFITIFMLIVFLHGGRSIYEFVTRIVPAQVRERVRDAGRSGFTTLTGYVQGTFVVALVDGVGIGIGLLVLGIPLALPLASLVFLGAFVPFVGAMVTGFLAVVIAILAKGWLYGLFTLGLVLAVQQLEGNVLQPLIMGRAVRLHPLAVLVALTAGGVVAGIIGVLLAVPLLAFLDHAVRSLLGSRETPPAQGGAVP</sequence>
<evidence type="ECO:0000256" key="2">
    <source>
        <dbReference type="ARBA" id="ARBA00009773"/>
    </source>
</evidence>
<proteinExistence type="inferred from homology"/>
<feature type="transmembrane region" description="Helical" evidence="8">
    <location>
        <begin position="312"/>
        <end position="339"/>
    </location>
</feature>
<feature type="transmembrane region" description="Helical" evidence="8">
    <location>
        <begin position="214"/>
        <end position="238"/>
    </location>
</feature>
<evidence type="ECO:0000313" key="9">
    <source>
        <dbReference type="EMBL" id="BBX53439.1"/>
    </source>
</evidence>
<evidence type="ECO:0000256" key="3">
    <source>
        <dbReference type="ARBA" id="ARBA00022448"/>
    </source>
</evidence>
<feature type="transmembrane region" description="Helical" evidence="8">
    <location>
        <begin position="159"/>
        <end position="180"/>
    </location>
</feature>
<dbReference type="GO" id="GO:0005886">
    <property type="term" value="C:plasma membrane"/>
    <property type="evidence" value="ECO:0007669"/>
    <property type="project" value="UniProtKB-SubCell"/>
</dbReference>
<keyword evidence="4" id="KW-1003">Cell membrane</keyword>
<comment type="subcellular location">
    <subcellularLocation>
        <location evidence="1">Cell membrane</location>
        <topology evidence="1">Multi-pass membrane protein</topology>
    </subcellularLocation>
</comment>
<organism evidence="9 10">
    <name type="scientific">Mycolicibacterium poriferae</name>
    <dbReference type="NCBI Taxonomy" id="39694"/>
    <lineage>
        <taxon>Bacteria</taxon>
        <taxon>Bacillati</taxon>
        <taxon>Actinomycetota</taxon>
        <taxon>Actinomycetes</taxon>
        <taxon>Mycobacteriales</taxon>
        <taxon>Mycobacteriaceae</taxon>
        <taxon>Mycolicibacterium</taxon>
    </lineage>
</organism>
<keyword evidence="5 8" id="KW-0812">Transmembrane</keyword>
<evidence type="ECO:0000256" key="7">
    <source>
        <dbReference type="ARBA" id="ARBA00023136"/>
    </source>
</evidence>
<dbReference type="PANTHER" id="PTHR21716">
    <property type="entry name" value="TRANSMEMBRANE PROTEIN"/>
    <property type="match status" value="1"/>
</dbReference>